<dbReference type="EMBL" id="OU896721">
    <property type="protein sequence ID" value="CAH1154160.1"/>
    <property type="molecule type" value="Genomic_DNA"/>
</dbReference>
<feature type="coiled-coil region" evidence="1">
    <location>
        <begin position="536"/>
        <end position="740"/>
    </location>
</feature>
<name>A0A9P0GP87_PHACE</name>
<keyword evidence="1" id="KW-0175">Coiled coil</keyword>
<protein>
    <submittedName>
        <fullName evidence="3">Uncharacterized protein</fullName>
    </submittedName>
</protein>
<feature type="coiled-coil region" evidence="1">
    <location>
        <begin position="307"/>
        <end position="475"/>
    </location>
</feature>
<keyword evidence="4" id="KW-1185">Reference proteome</keyword>
<gene>
    <name evidence="3" type="ORF">PHAECO_LOCUS4705</name>
</gene>
<organism evidence="3 4">
    <name type="scientific">Phaedon cochleariae</name>
    <name type="common">Mustard beetle</name>
    <dbReference type="NCBI Taxonomy" id="80249"/>
    <lineage>
        <taxon>Eukaryota</taxon>
        <taxon>Metazoa</taxon>
        <taxon>Ecdysozoa</taxon>
        <taxon>Arthropoda</taxon>
        <taxon>Hexapoda</taxon>
        <taxon>Insecta</taxon>
        <taxon>Pterygota</taxon>
        <taxon>Neoptera</taxon>
        <taxon>Endopterygota</taxon>
        <taxon>Coleoptera</taxon>
        <taxon>Polyphaga</taxon>
        <taxon>Cucujiformia</taxon>
        <taxon>Chrysomeloidea</taxon>
        <taxon>Chrysomelidae</taxon>
        <taxon>Chrysomelinae</taxon>
        <taxon>Chrysomelini</taxon>
        <taxon>Phaedon</taxon>
    </lineage>
</organism>
<feature type="region of interest" description="Disordered" evidence="2">
    <location>
        <begin position="94"/>
        <end position="118"/>
    </location>
</feature>
<accession>A0A9P0GP87</accession>
<feature type="coiled-coil region" evidence="1">
    <location>
        <begin position="233"/>
        <end position="281"/>
    </location>
</feature>
<dbReference type="AlphaFoldDB" id="A0A9P0GP87"/>
<dbReference type="Proteomes" id="UP001153737">
    <property type="component" value="Chromosome 15"/>
</dbReference>
<proteinExistence type="predicted"/>
<reference evidence="3" key="2">
    <citation type="submission" date="2022-10" db="EMBL/GenBank/DDBJ databases">
        <authorList>
            <consortium name="ENA_rothamsted_submissions"/>
            <consortium name="culmorum"/>
            <person name="King R."/>
        </authorList>
    </citation>
    <scope>NUCLEOTIDE SEQUENCE</scope>
</reference>
<sequence>MSSVLKCQKLIVNTHIFKIKSTSTVTNMSKGFITNLCTKGPPRSDQSISLQESVHNTSFCSRPNSMNSGNRIPCSQHHMIQVCQIPSFCTENKTVSKHKSRTRSKSPGNSQKNKKSVTFPDQNWATVFRTNSVYSGNDMGDNQVIDIHYAEPKRTCSCVSNGTSFKNGCVIKSRSRLQVSNSSPIHAHVVQQSICPEQLTGLKNEIEIVRTQLEKMAKPDPANLVGKGEPEQYAQLKSENKHLKRELELKRKLYLATLQDVERAKDILSDYEKKVALLHDQAVKSSKIMKQSKDKFCKCVKEKEKIIKELKDSNADLLHSIREKEIKYVELNKTFGSLQSLLHENSEQHANNNQNFSEAIKTLQKQLDTSLKETEQYKDEVKKLEEQLINFECKVCERLEAKAKKQKEKFDSRMKEQEQKESSLNQKISELSSQVEVAHNQKSSYEQLQNEFNELQAKIEQYETLGSRYNFLEEKYQEQCYLAVEKERDFERDRGELKKLVDELTDVIKQNKATVLQLSDINKQQEALIASQSAILLEKDEKMKMAESEIEMLRTKSEQLEEEIYDLKKALDGPCSKNACLSLSKELEELRIALEIEKDNKLVKEKIIEDQSQTITGLQVQMKEKLRELSIAKQESNVAEEEIMKINDDLMMKHRELEREMHEKEHLMQKLKKLEYQKSALSKEMSDLEILLQNYCEERECDEDQQQAIQDIQKQVAEQKREWEKQKALLADEKEKAVNAAKFATQKLLDTVADFQRQVEAQKKVQVMLTRMLHDKEEQLKMVQLKMSSINSITADREKDYPLDEIYKRSRSFDLSNPATTTSVYSSCSNCSKCKPTCQKNDLVQLFEMLTRTEEPSKDS</sequence>
<evidence type="ECO:0000313" key="3">
    <source>
        <dbReference type="EMBL" id="CAH1154160.1"/>
    </source>
</evidence>
<evidence type="ECO:0000256" key="2">
    <source>
        <dbReference type="SAM" id="MobiDB-lite"/>
    </source>
</evidence>
<evidence type="ECO:0000256" key="1">
    <source>
        <dbReference type="SAM" id="Coils"/>
    </source>
</evidence>
<feature type="compositionally biased region" description="Basic residues" evidence="2">
    <location>
        <begin position="95"/>
        <end position="104"/>
    </location>
</feature>
<dbReference type="OrthoDB" id="7451790at2759"/>
<evidence type="ECO:0000313" key="4">
    <source>
        <dbReference type="Proteomes" id="UP001153737"/>
    </source>
</evidence>
<reference evidence="3" key="1">
    <citation type="submission" date="2022-01" db="EMBL/GenBank/DDBJ databases">
        <authorList>
            <person name="King R."/>
        </authorList>
    </citation>
    <scope>NUCLEOTIDE SEQUENCE</scope>
</reference>